<dbReference type="eggNOG" id="COG2038">
    <property type="taxonomic scope" value="Bacteria"/>
</dbReference>
<evidence type="ECO:0000256" key="10">
    <source>
        <dbReference type="HAMAP-Rule" id="MF_00230"/>
    </source>
</evidence>
<dbReference type="InterPro" id="IPR036087">
    <property type="entry name" value="Nict_dMeBzImd_PRibTrfase_sf"/>
</dbReference>
<dbReference type="STRING" id="1129794.C427_1091"/>
<dbReference type="UniPathway" id="UPA00061">
    <property type="reaction ID" value="UER00516"/>
</dbReference>
<dbReference type="NCBIfam" id="NF000996">
    <property type="entry name" value="PRK00105.1"/>
    <property type="match status" value="1"/>
</dbReference>
<dbReference type="FunFam" id="3.40.50.10210:FF:000001">
    <property type="entry name" value="Nicotinate-nucleotide--dimethylbenzimidazole phosphoribosyltransferase"/>
    <property type="match status" value="1"/>
</dbReference>
<dbReference type="Gene3D" id="3.40.50.10210">
    <property type="match status" value="1"/>
</dbReference>
<feature type="active site" description="Proton acceptor" evidence="10">
    <location>
        <position position="333"/>
    </location>
</feature>
<evidence type="ECO:0000256" key="4">
    <source>
        <dbReference type="ARBA" id="ARBA00015486"/>
    </source>
</evidence>
<dbReference type="RefSeq" id="WP_007636776.1">
    <property type="nucleotide sequence ID" value="NC_020514.1"/>
</dbReference>
<dbReference type="PANTHER" id="PTHR43463">
    <property type="entry name" value="NICOTINATE-NUCLEOTIDE--DIMETHYLBENZIMIDAZOLE PHOSPHORIBOSYLTRANSFERASE"/>
    <property type="match status" value="1"/>
</dbReference>
<dbReference type="GO" id="GO:0009236">
    <property type="term" value="P:cobalamin biosynthetic process"/>
    <property type="evidence" value="ECO:0007669"/>
    <property type="project" value="UniProtKB-UniRule"/>
</dbReference>
<dbReference type="EC" id="2.4.2.21" evidence="3 10"/>
<proteinExistence type="inferred from homology"/>
<gene>
    <name evidence="10" type="primary">cobT</name>
    <name evidence="11" type="ORF">C427_1091</name>
</gene>
<dbReference type="CDD" id="cd02439">
    <property type="entry name" value="DMB-PRT_CobT"/>
    <property type="match status" value="1"/>
</dbReference>
<evidence type="ECO:0000313" key="12">
    <source>
        <dbReference type="Proteomes" id="UP000011864"/>
    </source>
</evidence>
<evidence type="ECO:0000256" key="7">
    <source>
        <dbReference type="ARBA" id="ARBA00022679"/>
    </source>
</evidence>
<dbReference type="EMBL" id="CP003837">
    <property type="protein sequence ID" value="AGH43200.1"/>
    <property type="molecule type" value="Genomic_DNA"/>
</dbReference>
<comment type="catalytic activity">
    <reaction evidence="9 10">
        <text>5,6-dimethylbenzimidazole + nicotinate beta-D-ribonucleotide = alpha-ribazole 5'-phosphate + nicotinate + H(+)</text>
        <dbReference type="Rhea" id="RHEA:11196"/>
        <dbReference type="ChEBI" id="CHEBI:15378"/>
        <dbReference type="ChEBI" id="CHEBI:15890"/>
        <dbReference type="ChEBI" id="CHEBI:32544"/>
        <dbReference type="ChEBI" id="CHEBI:57502"/>
        <dbReference type="ChEBI" id="CHEBI:57918"/>
        <dbReference type="EC" id="2.4.2.21"/>
    </reaction>
</comment>
<dbReference type="HAMAP" id="MF_00230">
    <property type="entry name" value="CobT"/>
    <property type="match status" value="1"/>
</dbReference>
<dbReference type="NCBIfam" id="TIGR03160">
    <property type="entry name" value="cobT_DBIPRT"/>
    <property type="match status" value="1"/>
</dbReference>
<evidence type="ECO:0000256" key="2">
    <source>
        <dbReference type="ARBA" id="ARBA00007110"/>
    </source>
</evidence>
<comment type="function">
    <text evidence="10">Catalyzes the synthesis of alpha-ribazole-5'-phosphate from nicotinate mononucleotide (NAMN) and 5,6-dimethylbenzimidazole (DMB).</text>
</comment>
<keyword evidence="12" id="KW-1185">Reference proteome</keyword>
<protein>
    <recommendedName>
        <fullName evidence="4 10">Nicotinate-nucleotide--dimethylbenzimidazole phosphoribosyltransferase</fullName>
        <shortName evidence="10">NN:DBI PRT</shortName>
        <ecNumber evidence="3 10">2.4.2.21</ecNumber>
    </recommendedName>
    <alternativeName>
        <fullName evidence="8 10">N(1)-alpha-phosphoribosyltransferase</fullName>
    </alternativeName>
</protein>
<dbReference type="Proteomes" id="UP000011864">
    <property type="component" value="Chromosome"/>
</dbReference>
<evidence type="ECO:0000256" key="5">
    <source>
        <dbReference type="ARBA" id="ARBA00022573"/>
    </source>
</evidence>
<dbReference type="InterPro" id="IPR017846">
    <property type="entry name" value="Nict_dMeBzImd_PRibTrfase_bact"/>
</dbReference>
<evidence type="ECO:0000313" key="11">
    <source>
        <dbReference type="EMBL" id="AGH43200.1"/>
    </source>
</evidence>
<dbReference type="KEGG" id="gps:C427_1091"/>
<organism evidence="11 12">
    <name type="scientific">Paraglaciecola psychrophila 170</name>
    <dbReference type="NCBI Taxonomy" id="1129794"/>
    <lineage>
        <taxon>Bacteria</taxon>
        <taxon>Pseudomonadati</taxon>
        <taxon>Pseudomonadota</taxon>
        <taxon>Gammaproteobacteria</taxon>
        <taxon>Alteromonadales</taxon>
        <taxon>Alteromonadaceae</taxon>
        <taxon>Paraglaciecola</taxon>
    </lineage>
</organism>
<evidence type="ECO:0000256" key="8">
    <source>
        <dbReference type="ARBA" id="ARBA00030686"/>
    </source>
</evidence>
<keyword evidence="7 10" id="KW-0808">Transferase</keyword>
<keyword evidence="5 10" id="KW-0169">Cobalamin biosynthesis</keyword>
<evidence type="ECO:0000256" key="1">
    <source>
        <dbReference type="ARBA" id="ARBA00005049"/>
    </source>
</evidence>
<dbReference type="InterPro" id="IPR003200">
    <property type="entry name" value="Nict_dMeBzImd_PRibTrfase"/>
</dbReference>
<dbReference type="PATRIC" id="fig|1129794.4.peg.1078"/>
<dbReference type="OrthoDB" id="9781491at2"/>
<reference evidence="11 12" key="1">
    <citation type="journal article" date="2013" name="Genome Announc.">
        <title>Complete Genome Sequence of Glaciecola psychrophila Strain 170T.</title>
        <authorList>
            <person name="Yin J."/>
            <person name="Chen J."/>
            <person name="Liu G."/>
            <person name="Yu Y."/>
            <person name="Song L."/>
            <person name="Wang X."/>
            <person name="Qu X."/>
        </authorList>
    </citation>
    <scope>NUCLEOTIDE SEQUENCE [LARGE SCALE GENOMIC DNA]</scope>
    <source>
        <strain evidence="11 12">170</strain>
    </source>
</reference>
<accession>K6ZLU9</accession>
<evidence type="ECO:0000256" key="9">
    <source>
        <dbReference type="ARBA" id="ARBA00047340"/>
    </source>
</evidence>
<keyword evidence="6 10" id="KW-0328">Glycosyltransferase</keyword>
<evidence type="ECO:0000256" key="3">
    <source>
        <dbReference type="ARBA" id="ARBA00011991"/>
    </source>
</evidence>
<dbReference type="Pfam" id="PF02277">
    <property type="entry name" value="DBI_PRT"/>
    <property type="match status" value="1"/>
</dbReference>
<dbReference type="Gene3D" id="1.10.1610.10">
    <property type="match status" value="1"/>
</dbReference>
<sequence length="364" mass="38761">MHTPQHPVFTSEYWNIPQLDHAQLPDIQHHIDTKTKPIGALGQLESIAKKLSLTQGYHSGNYQYIEINHPTIMIFAADHGIAQNGVSIASSEVTRQMVANFLAGGAAINCFCYTLDIQIKIIDAGMLQPIETPHPMLINQSIASGTADFSIKPAMTHVQAEQCLFMGQQAAVQQLQTGTNVLGFGEMGIGNTSAASALLSVLTGLPAQQTTGIGTGITSEQLNKKIHLIDLALQRVQQRYASDTLDPQSALVEVGGFEIGQIVGAMLATASAGKNILVDGFIVSIAALIATRIAPQVQQFMLFAHCSAENAHQLLLKELNATPLLDLGLRLGEGTGAALAVPLLKVAANFYTNMATFDSAQVTV</sequence>
<comment type="pathway">
    <text evidence="1 10">Nucleoside biosynthesis; alpha-ribazole biosynthesis; alpha-ribazole from 5,6-dimethylbenzimidazole: step 1/2.</text>
</comment>
<evidence type="ECO:0000256" key="6">
    <source>
        <dbReference type="ARBA" id="ARBA00022676"/>
    </source>
</evidence>
<comment type="similarity">
    <text evidence="2 10">Belongs to the CobT family.</text>
</comment>
<dbReference type="HOGENOM" id="CLU_002982_0_0_6"/>
<dbReference type="SUPFAM" id="SSF52733">
    <property type="entry name" value="Nicotinate mononucleotide:5,6-dimethylbenzimidazole phosphoribosyltransferase (CobT)"/>
    <property type="match status" value="1"/>
</dbReference>
<dbReference type="PANTHER" id="PTHR43463:SF1">
    <property type="entry name" value="NICOTINATE-NUCLEOTIDE--DIMETHYLBENZIMIDAZOLE PHOSPHORIBOSYLTRANSFERASE"/>
    <property type="match status" value="1"/>
</dbReference>
<name>K6ZLU9_9ALTE</name>
<dbReference type="InterPro" id="IPR023195">
    <property type="entry name" value="Nict_dMeBzImd_PRibTrfase_N"/>
</dbReference>
<dbReference type="AlphaFoldDB" id="K6ZLU9"/>
<dbReference type="GO" id="GO:0008939">
    <property type="term" value="F:nicotinate-nucleotide-dimethylbenzimidazole phosphoribosyltransferase activity"/>
    <property type="evidence" value="ECO:0007669"/>
    <property type="project" value="UniProtKB-UniRule"/>
</dbReference>